<sequence length="209" mass="23861">MHDPTRIPATVRLFEDVWLGQPDLSFAALIGLLENHGVHWGIDDEDASEILKNIATQYPPRLVEPVRNPHIVHISDTRLRILLDAQLAVVLMPNTAPVMWRYVALERVATGMPLRIRGENTSHNYGVVEKIERLNPDEPVLGCFSLLEDETTIYHHGKTIELFRRNRRGYEHEIYHEVEKLKMVVGEPVSFNSATRKYELSKVIGQIAG</sequence>
<dbReference type="AlphaFoldDB" id="A0AB38VUL7"/>
<proteinExistence type="predicted"/>
<accession>A0AB38VUL7</accession>
<reference evidence="1 2" key="1">
    <citation type="submission" date="2018-12" db="EMBL/GenBank/DDBJ databases">
        <authorList>
            <consortium name="Pathogen Informatics"/>
        </authorList>
    </citation>
    <scope>NUCLEOTIDE SEQUENCE [LARGE SCALE GENOMIC DNA]</scope>
    <source>
        <strain evidence="1 2">NCTC949</strain>
    </source>
</reference>
<dbReference type="RefSeq" id="WP_126316361.1">
    <property type="nucleotide sequence ID" value="NZ_JBHOLU010000002.1"/>
</dbReference>
<name>A0AB38VUL7_9CORY</name>
<dbReference type="EMBL" id="LR134377">
    <property type="protein sequence ID" value="VEH05004.1"/>
    <property type="molecule type" value="Genomic_DNA"/>
</dbReference>
<evidence type="ECO:0000313" key="2">
    <source>
        <dbReference type="Proteomes" id="UP000271380"/>
    </source>
</evidence>
<organism evidence="1 2">
    <name type="scientific">Corynebacterium kutscheri</name>
    <dbReference type="NCBI Taxonomy" id="35755"/>
    <lineage>
        <taxon>Bacteria</taxon>
        <taxon>Bacillati</taxon>
        <taxon>Actinomycetota</taxon>
        <taxon>Actinomycetes</taxon>
        <taxon>Mycobacteriales</taxon>
        <taxon>Corynebacteriaceae</taxon>
        <taxon>Corynebacterium</taxon>
    </lineage>
</organism>
<gene>
    <name evidence="1" type="ORF">NCTC949_00380</name>
</gene>
<dbReference type="Proteomes" id="UP000271380">
    <property type="component" value="Chromosome"/>
</dbReference>
<evidence type="ECO:0000313" key="1">
    <source>
        <dbReference type="EMBL" id="VEH05004.1"/>
    </source>
</evidence>
<protein>
    <submittedName>
        <fullName evidence="1">Uncharacterized protein</fullName>
    </submittedName>
</protein>